<protein>
    <submittedName>
        <fullName evidence="1">Uncharacterized protein</fullName>
    </submittedName>
</protein>
<evidence type="ECO:0000313" key="1">
    <source>
        <dbReference type="EMBL" id="KRO63024.1"/>
    </source>
</evidence>
<reference evidence="1 2" key="1">
    <citation type="submission" date="2015-10" db="EMBL/GenBank/DDBJ databases">
        <title>Metagenome-Assembled Genomes uncover a global brackish microbiome.</title>
        <authorList>
            <person name="Hugerth L.W."/>
            <person name="Larsson J."/>
            <person name="Alneberg J."/>
            <person name="Lindh M.V."/>
            <person name="Legrand C."/>
            <person name="Pinhassi J."/>
            <person name="Andersson A.F."/>
        </authorList>
    </citation>
    <scope>NUCLEOTIDE SEQUENCE [LARGE SCALE GENOMIC DNA]</scope>
    <source>
        <strain evidence="1">BACL18 MAG-120507-bin52</strain>
    </source>
</reference>
<evidence type="ECO:0000313" key="2">
    <source>
        <dbReference type="Proteomes" id="UP000051269"/>
    </source>
</evidence>
<dbReference type="AlphaFoldDB" id="A0A0R2RQ81"/>
<sequence length="111" mass="10963">MGAVSTKIRVDLLKLTNEIENLFPIHGPSGGLAEVGAATEGAGFINEAFLGLRLQEGAGAVGGLGQMFSACGPKGLGGEEGFSTGELGYFSGELKLAALGSPQAGALDGPA</sequence>
<gene>
    <name evidence="1" type="ORF">ABR82_08260</name>
</gene>
<accession>A0A0R2RQ81</accession>
<dbReference type="EMBL" id="LIBO01000013">
    <property type="protein sequence ID" value="KRO63024.1"/>
    <property type="molecule type" value="Genomic_DNA"/>
</dbReference>
<comment type="caution">
    <text evidence="1">The sequence shown here is derived from an EMBL/GenBank/DDBJ whole genome shotgun (WGS) entry which is preliminary data.</text>
</comment>
<dbReference type="Proteomes" id="UP000051269">
    <property type="component" value="Unassembled WGS sequence"/>
</dbReference>
<name>A0A0R2RQ81_9BACT</name>
<proteinExistence type="predicted"/>
<organism evidence="1 2">
    <name type="scientific">Verrucomicrobia subdivision 6 bacterium BACL9 MAG-120507-bin52</name>
    <dbReference type="NCBI Taxonomy" id="1655590"/>
    <lineage>
        <taxon>Bacteria</taxon>
        <taxon>Pseudomonadati</taxon>
        <taxon>Verrucomicrobiota</taxon>
        <taxon>Verrucomicrobiia</taxon>
        <taxon>Verrucomicrobiales</taxon>
        <taxon>Verrucomicrobia subdivision 6</taxon>
    </lineage>
</organism>